<comment type="caution">
    <text evidence="5">The sequence shown here is derived from an EMBL/GenBank/DDBJ whole genome shotgun (WGS) entry which is preliminary data.</text>
</comment>
<dbReference type="SMART" id="SM00322">
    <property type="entry name" value="KH"/>
    <property type="match status" value="1"/>
</dbReference>
<evidence type="ECO:0000313" key="5">
    <source>
        <dbReference type="EMBL" id="GCB69943.1"/>
    </source>
</evidence>
<dbReference type="InterPro" id="IPR050621">
    <property type="entry name" value="Tudor_domain_containing"/>
</dbReference>
<dbReference type="SUPFAM" id="SSF54791">
    <property type="entry name" value="Eukaryotic type KH-domain (KH-domain type I)"/>
    <property type="match status" value="1"/>
</dbReference>
<dbReference type="InterPro" id="IPR036612">
    <property type="entry name" value="KH_dom_type_1_sf"/>
</dbReference>
<feature type="compositionally biased region" description="Basic and acidic residues" evidence="2">
    <location>
        <begin position="52"/>
        <end position="62"/>
    </location>
</feature>
<feature type="compositionally biased region" description="Basic and acidic residues" evidence="2">
    <location>
        <begin position="363"/>
        <end position="372"/>
    </location>
</feature>
<dbReference type="OrthoDB" id="10069557at2759"/>
<dbReference type="Proteomes" id="UP000288216">
    <property type="component" value="Unassembled WGS sequence"/>
</dbReference>
<dbReference type="Pfam" id="PF00567">
    <property type="entry name" value="TUDOR"/>
    <property type="match status" value="1"/>
</dbReference>
<dbReference type="SUPFAM" id="SSF63748">
    <property type="entry name" value="Tudor/PWWP/MBT"/>
    <property type="match status" value="1"/>
</dbReference>
<feature type="domain" description="Tudor" evidence="4">
    <location>
        <begin position="768"/>
        <end position="827"/>
    </location>
</feature>
<dbReference type="PROSITE" id="PS50084">
    <property type="entry name" value="KH_TYPE_1"/>
    <property type="match status" value="1"/>
</dbReference>
<dbReference type="PANTHER" id="PTHR22948:SF65">
    <property type="entry name" value="A-KINASE ANCHORING PROTEIN 1"/>
    <property type="match status" value="1"/>
</dbReference>
<dbReference type="CDD" id="cd20407">
    <property type="entry name" value="Tudor_AKAP1"/>
    <property type="match status" value="1"/>
</dbReference>
<evidence type="ECO:0000313" key="6">
    <source>
        <dbReference type="Proteomes" id="UP000288216"/>
    </source>
</evidence>
<dbReference type="InterPro" id="IPR035437">
    <property type="entry name" value="SNase_OB-fold_sf"/>
</dbReference>
<feature type="region of interest" description="Disordered" evidence="2">
    <location>
        <begin position="553"/>
        <end position="580"/>
    </location>
</feature>
<dbReference type="GO" id="GO:0005739">
    <property type="term" value="C:mitochondrion"/>
    <property type="evidence" value="ECO:0007669"/>
    <property type="project" value="UniProtKB-ARBA"/>
</dbReference>
<evidence type="ECO:0000256" key="1">
    <source>
        <dbReference type="PROSITE-ProRule" id="PRU00117"/>
    </source>
</evidence>
<gene>
    <name evidence="5" type="ORF">scyTo_0005575</name>
</gene>
<evidence type="ECO:0000259" key="4">
    <source>
        <dbReference type="PROSITE" id="PS50304"/>
    </source>
</evidence>
<feature type="compositionally biased region" description="Low complexity" evidence="2">
    <location>
        <begin position="504"/>
        <end position="515"/>
    </location>
</feature>
<keyword evidence="1" id="KW-0694">RNA-binding</keyword>
<dbReference type="STRING" id="75743.A0A401PA48"/>
<keyword evidence="3" id="KW-0812">Transmembrane</keyword>
<feature type="region of interest" description="Disordered" evidence="2">
    <location>
        <begin position="216"/>
        <end position="244"/>
    </location>
</feature>
<dbReference type="PROSITE" id="PS50304">
    <property type="entry name" value="TUDOR"/>
    <property type="match status" value="1"/>
</dbReference>
<evidence type="ECO:0000256" key="3">
    <source>
        <dbReference type="SAM" id="Phobius"/>
    </source>
</evidence>
<dbReference type="InterPro" id="IPR002999">
    <property type="entry name" value="Tudor"/>
</dbReference>
<feature type="transmembrane region" description="Helical" evidence="3">
    <location>
        <begin position="7"/>
        <end position="26"/>
    </location>
</feature>
<proteinExistence type="predicted"/>
<dbReference type="Gene3D" id="2.30.30.140">
    <property type="match status" value="1"/>
</dbReference>
<feature type="compositionally biased region" description="Basic and acidic residues" evidence="2">
    <location>
        <begin position="222"/>
        <end position="233"/>
    </location>
</feature>
<accession>A0A401PA48</accession>
<dbReference type="Pfam" id="PF00013">
    <property type="entry name" value="KH_1"/>
    <property type="match status" value="1"/>
</dbReference>
<protein>
    <recommendedName>
        <fullName evidence="4">Tudor domain-containing protein</fullName>
    </recommendedName>
</protein>
<feature type="region of interest" description="Disordered" evidence="2">
    <location>
        <begin position="270"/>
        <end position="289"/>
    </location>
</feature>
<organism evidence="5 6">
    <name type="scientific">Scyliorhinus torazame</name>
    <name type="common">Cloudy catshark</name>
    <name type="synonym">Catulus torazame</name>
    <dbReference type="NCBI Taxonomy" id="75743"/>
    <lineage>
        <taxon>Eukaryota</taxon>
        <taxon>Metazoa</taxon>
        <taxon>Chordata</taxon>
        <taxon>Craniata</taxon>
        <taxon>Vertebrata</taxon>
        <taxon>Chondrichthyes</taxon>
        <taxon>Elasmobranchii</taxon>
        <taxon>Galeomorphii</taxon>
        <taxon>Galeoidea</taxon>
        <taxon>Carcharhiniformes</taxon>
        <taxon>Scyliorhinidae</taxon>
        <taxon>Scyliorhinus</taxon>
    </lineage>
</organism>
<dbReference type="GO" id="GO:0034237">
    <property type="term" value="F:protein kinase A regulatory subunit binding"/>
    <property type="evidence" value="ECO:0007669"/>
    <property type="project" value="TreeGrafter"/>
</dbReference>
<feature type="compositionally biased region" description="Basic and acidic residues" evidence="2">
    <location>
        <begin position="383"/>
        <end position="399"/>
    </location>
</feature>
<dbReference type="AlphaFoldDB" id="A0A401PA48"/>
<dbReference type="InterPro" id="IPR004088">
    <property type="entry name" value="KH_dom_type_1"/>
</dbReference>
<reference evidence="5 6" key="1">
    <citation type="journal article" date="2018" name="Nat. Ecol. Evol.">
        <title>Shark genomes provide insights into elasmobranch evolution and the origin of vertebrates.</title>
        <authorList>
            <person name="Hara Y"/>
            <person name="Yamaguchi K"/>
            <person name="Onimaru K"/>
            <person name="Kadota M"/>
            <person name="Koyanagi M"/>
            <person name="Keeley SD"/>
            <person name="Tatsumi K"/>
            <person name="Tanaka K"/>
            <person name="Motone F"/>
            <person name="Kageyama Y"/>
            <person name="Nozu R"/>
            <person name="Adachi N"/>
            <person name="Nishimura O"/>
            <person name="Nakagawa R"/>
            <person name="Tanegashima C"/>
            <person name="Kiyatake I"/>
            <person name="Matsumoto R"/>
            <person name="Murakumo K"/>
            <person name="Nishida K"/>
            <person name="Terakita A"/>
            <person name="Kuratani S"/>
            <person name="Sato K"/>
            <person name="Hyodo S Kuraku.S."/>
        </authorList>
    </citation>
    <scope>NUCLEOTIDE SEQUENCE [LARGE SCALE GENOMIC DNA]</scope>
</reference>
<name>A0A401PA48_SCYTO</name>
<dbReference type="CDD" id="cd22395">
    <property type="entry name" value="KH-I_AKAP1"/>
    <property type="match status" value="1"/>
</dbReference>
<feature type="region of interest" description="Disordered" evidence="2">
    <location>
        <begin position="478"/>
        <end position="515"/>
    </location>
</feature>
<feature type="region of interest" description="Disordered" evidence="2">
    <location>
        <begin position="326"/>
        <end position="444"/>
    </location>
</feature>
<dbReference type="OMA" id="GHAQWIE"/>
<dbReference type="InterPro" id="IPR004087">
    <property type="entry name" value="KH_dom"/>
</dbReference>
<dbReference type="GO" id="GO:0016020">
    <property type="term" value="C:membrane"/>
    <property type="evidence" value="ECO:0007669"/>
    <property type="project" value="TreeGrafter"/>
</dbReference>
<sequence length="909" mass="97572">MALRFRTIFPYTLPGVLALIGWWWYITRKRGRESSRDKAKPTAAPEPVAKAGGEHRAAAEDHQNFITVAEVTNVRERNPDEGGVKPPESVPALWVESAEPPDLPGSVSYLLTDGLDASIGKDAQKVFLDPSPRSPEVLFMSNVQSPLQTSPKVEKESCLHQMLDKISIDPSETRQRLVCDVAKAPTPFPVPNSSVNLEAEVGNGDVLPKLGSAASVECKQPVSDHHTMERPEPEGENAGNLSEPPCFKSTLSGVSISSFLIPAGLCQESEQERPSLKEASLTNNGLPADPVEKGGHLDEIEEAAAGLISEVISAAKQELVSSQLDPCAGGAGSKSATPAVDAPVSSEVENSQTGEQVGGEARQVSDKRHPSETDIAQKNVHQQKKDVGDSAKLDCERARRQFNAELPASVASSRKSLDEASLTAEDSGCHSEDGAGGEDLPEGSAALRSLMKSADSLSNCVVVSKVNAELSCEEKLAAEPKAAPREPGSVKAARRDKSPCSTREPQPAAAFPPEELNATAENSGCGVCPADGAGEEDLLHTMVACAPEHQQADARLNSVTEGSSLEQDPRHRHRPLGQPGTKLAYANGVRAEEGGDGNAQLLLEMEFDHSGGSDVNSMDSNDSGCNAGGVDGAALNATPDKTELAVWEIQVPKHLVGRLIGKQGRYVSFLKQTSGAKIYISTLPYTQDFQICHIEGNQHQVDKALSLVGKKFKELDLRNLYVAPPPPMTLPSLPITSWLMLPDGVTVDVLVGCLFTVGKKELFTRLFTPTVGIICAAPAVDGAWWRAQVVAYFEETNEVEIRYVDYGGYERVKIEALRQIRSDFVSLPFQGTEVLLDNIIPLPGEDHFSEEANAAMDEMTHGAALLAQVTGYDNSGVPLINLWSIVGEEVLFINRILVEKGHAQWIENY</sequence>
<dbReference type="EMBL" id="BFAA01001754">
    <property type="protein sequence ID" value="GCB69943.1"/>
    <property type="molecule type" value="Genomic_DNA"/>
</dbReference>
<dbReference type="GO" id="GO:0003723">
    <property type="term" value="F:RNA binding"/>
    <property type="evidence" value="ECO:0007669"/>
    <property type="project" value="UniProtKB-UniRule"/>
</dbReference>
<dbReference type="PANTHER" id="PTHR22948">
    <property type="entry name" value="TUDOR DOMAIN CONTAINING PROTEIN"/>
    <property type="match status" value="1"/>
</dbReference>
<evidence type="ECO:0000256" key="2">
    <source>
        <dbReference type="SAM" id="MobiDB-lite"/>
    </source>
</evidence>
<keyword evidence="3" id="KW-1133">Transmembrane helix</keyword>
<dbReference type="InterPro" id="IPR047367">
    <property type="entry name" value="Tudor_AKAP1"/>
</dbReference>
<feature type="compositionally biased region" description="Polar residues" evidence="2">
    <location>
        <begin position="557"/>
        <end position="566"/>
    </location>
</feature>
<dbReference type="Gene3D" id="2.40.50.90">
    <property type="match status" value="1"/>
</dbReference>
<dbReference type="SMART" id="SM00333">
    <property type="entry name" value="TUDOR"/>
    <property type="match status" value="1"/>
</dbReference>
<keyword evidence="6" id="KW-1185">Reference proteome</keyword>
<keyword evidence="3" id="KW-0472">Membrane</keyword>
<dbReference type="Gene3D" id="3.30.1370.10">
    <property type="entry name" value="K Homology domain, type 1"/>
    <property type="match status" value="1"/>
</dbReference>
<feature type="region of interest" description="Disordered" evidence="2">
    <location>
        <begin position="34"/>
        <end position="62"/>
    </location>
</feature>
<dbReference type="InterPro" id="IPR047368">
    <property type="entry name" value="KH-I_AKAP1"/>
</dbReference>